<reference evidence="1" key="2">
    <citation type="submission" date="2020-11" db="EMBL/GenBank/DDBJ databases">
        <authorList>
            <person name="McCartney M.A."/>
            <person name="Auch B."/>
            <person name="Kono T."/>
            <person name="Mallez S."/>
            <person name="Becker A."/>
            <person name="Gohl D.M."/>
            <person name="Silverstein K.A.T."/>
            <person name="Koren S."/>
            <person name="Bechman K.B."/>
            <person name="Herman A."/>
            <person name="Abrahante J.E."/>
            <person name="Garbe J."/>
        </authorList>
    </citation>
    <scope>NUCLEOTIDE SEQUENCE</scope>
    <source>
        <strain evidence="1">Duluth1</strain>
        <tissue evidence="1">Whole animal</tissue>
    </source>
</reference>
<comment type="caution">
    <text evidence="1">The sequence shown here is derived from an EMBL/GenBank/DDBJ whole genome shotgun (WGS) entry which is preliminary data.</text>
</comment>
<dbReference type="EMBL" id="JAIWYP010000008">
    <property type="protein sequence ID" value="KAH3783699.1"/>
    <property type="molecule type" value="Genomic_DNA"/>
</dbReference>
<dbReference type="Proteomes" id="UP000828390">
    <property type="component" value="Unassembled WGS sequence"/>
</dbReference>
<proteinExistence type="predicted"/>
<evidence type="ECO:0000313" key="1">
    <source>
        <dbReference type="EMBL" id="KAH3783699.1"/>
    </source>
</evidence>
<evidence type="ECO:0000313" key="2">
    <source>
        <dbReference type="Proteomes" id="UP000828390"/>
    </source>
</evidence>
<gene>
    <name evidence="1" type="ORF">DPMN_161642</name>
</gene>
<protein>
    <submittedName>
        <fullName evidence="1">Uncharacterized protein</fullName>
    </submittedName>
</protein>
<reference evidence="1" key="1">
    <citation type="journal article" date="2019" name="bioRxiv">
        <title>The Genome of the Zebra Mussel, Dreissena polymorpha: A Resource for Invasive Species Research.</title>
        <authorList>
            <person name="McCartney M.A."/>
            <person name="Auch B."/>
            <person name="Kono T."/>
            <person name="Mallez S."/>
            <person name="Zhang Y."/>
            <person name="Obille A."/>
            <person name="Becker A."/>
            <person name="Abrahante J.E."/>
            <person name="Garbe J."/>
            <person name="Badalamenti J.P."/>
            <person name="Herman A."/>
            <person name="Mangelson H."/>
            <person name="Liachko I."/>
            <person name="Sullivan S."/>
            <person name="Sone E.D."/>
            <person name="Koren S."/>
            <person name="Silverstein K.A.T."/>
            <person name="Beckman K.B."/>
            <person name="Gohl D.M."/>
        </authorList>
    </citation>
    <scope>NUCLEOTIDE SEQUENCE</scope>
    <source>
        <strain evidence="1">Duluth1</strain>
        <tissue evidence="1">Whole animal</tissue>
    </source>
</reference>
<sequence length="100" mass="11685">MLIELKWQPLKDRCRDQRLVFFHKIIYDLVAVPADNLLEVNKRKPRNPYSKSIKQATSNTDIYKHSFIPSTIRDWNSLPDSVVTCTKSDQLKSVLITSCY</sequence>
<organism evidence="1 2">
    <name type="scientific">Dreissena polymorpha</name>
    <name type="common">Zebra mussel</name>
    <name type="synonym">Mytilus polymorpha</name>
    <dbReference type="NCBI Taxonomy" id="45954"/>
    <lineage>
        <taxon>Eukaryota</taxon>
        <taxon>Metazoa</taxon>
        <taxon>Spiralia</taxon>
        <taxon>Lophotrochozoa</taxon>
        <taxon>Mollusca</taxon>
        <taxon>Bivalvia</taxon>
        <taxon>Autobranchia</taxon>
        <taxon>Heteroconchia</taxon>
        <taxon>Euheterodonta</taxon>
        <taxon>Imparidentia</taxon>
        <taxon>Neoheterodontei</taxon>
        <taxon>Myida</taxon>
        <taxon>Dreissenoidea</taxon>
        <taxon>Dreissenidae</taxon>
        <taxon>Dreissena</taxon>
    </lineage>
</organism>
<keyword evidence="2" id="KW-1185">Reference proteome</keyword>
<dbReference type="AlphaFoldDB" id="A0A9D4EN21"/>
<name>A0A9D4EN21_DREPO</name>
<accession>A0A9D4EN21</accession>